<dbReference type="AlphaFoldDB" id="A0A1W1E1S1"/>
<dbReference type="InterPro" id="IPR026017">
    <property type="entry name" value="Lumazine-bd_dom"/>
</dbReference>
<evidence type="ECO:0000256" key="6">
    <source>
        <dbReference type="ARBA" id="ARBA00022619"/>
    </source>
</evidence>
<dbReference type="NCBIfam" id="NF009566">
    <property type="entry name" value="PRK13020.1"/>
    <property type="match status" value="1"/>
</dbReference>
<evidence type="ECO:0000256" key="1">
    <source>
        <dbReference type="ARBA" id="ARBA00000968"/>
    </source>
</evidence>
<proteinExistence type="predicted"/>
<dbReference type="GO" id="GO:0004746">
    <property type="term" value="F:riboflavin synthase activity"/>
    <property type="evidence" value="ECO:0007669"/>
    <property type="project" value="UniProtKB-EC"/>
</dbReference>
<evidence type="ECO:0000256" key="3">
    <source>
        <dbReference type="ARBA" id="ARBA00004887"/>
    </source>
</evidence>
<comment type="catalytic activity">
    <reaction evidence="1">
        <text>2 6,7-dimethyl-8-(1-D-ribityl)lumazine + H(+) = 5-amino-6-(D-ribitylamino)uracil + riboflavin</text>
        <dbReference type="Rhea" id="RHEA:20772"/>
        <dbReference type="ChEBI" id="CHEBI:15378"/>
        <dbReference type="ChEBI" id="CHEBI:15934"/>
        <dbReference type="ChEBI" id="CHEBI:57986"/>
        <dbReference type="ChEBI" id="CHEBI:58201"/>
        <dbReference type="EC" id="2.5.1.9"/>
    </reaction>
</comment>
<comment type="pathway">
    <text evidence="3">Cofactor biosynthesis; riboflavin biosynthesis; riboflavin from 2-hydroxy-3-oxobutyl phosphate and 5-amino-6-(D-ribitylamino)uracil: step 2/2.</text>
</comment>
<evidence type="ECO:0000256" key="2">
    <source>
        <dbReference type="ARBA" id="ARBA00002803"/>
    </source>
</evidence>
<evidence type="ECO:0000256" key="5">
    <source>
        <dbReference type="ARBA" id="ARBA00013950"/>
    </source>
</evidence>
<dbReference type="FunFam" id="2.40.30.20:FF:000004">
    <property type="entry name" value="Riboflavin synthase, alpha subunit"/>
    <property type="match status" value="1"/>
</dbReference>
<feature type="domain" description="Lumazine-binding" evidence="9">
    <location>
        <begin position="1"/>
        <end position="97"/>
    </location>
</feature>
<keyword evidence="8" id="KW-0677">Repeat</keyword>
<evidence type="ECO:0000256" key="8">
    <source>
        <dbReference type="ARBA" id="ARBA00022737"/>
    </source>
</evidence>
<dbReference type="GO" id="GO:0009231">
    <property type="term" value="P:riboflavin biosynthetic process"/>
    <property type="evidence" value="ECO:0007669"/>
    <property type="project" value="UniProtKB-KW"/>
</dbReference>
<keyword evidence="7 10" id="KW-0808">Transferase</keyword>
<dbReference type="InterPro" id="IPR017938">
    <property type="entry name" value="Riboflavin_synthase-like_b-brl"/>
</dbReference>
<evidence type="ECO:0000256" key="4">
    <source>
        <dbReference type="ARBA" id="ARBA00012827"/>
    </source>
</evidence>
<evidence type="ECO:0000259" key="9">
    <source>
        <dbReference type="PROSITE" id="PS51177"/>
    </source>
</evidence>
<dbReference type="PIRSF" id="PIRSF000498">
    <property type="entry name" value="Riboflavin_syn_A"/>
    <property type="match status" value="1"/>
</dbReference>
<dbReference type="NCBIfam" id="NF006767">
    <property type="entry name" value="PRK09289.1"/>
    <property type="match status" value="1"/>
</dbReference>
<evidence type="ECO:0000313" key="10">
    <source>
        <dbReference type="EMBL" id="SFV87912.1"/>
    </source>
</evidence>
<sequence length="200" mass="21308">MFTGIIQAIGQIKGKAMHDKGAVFTFASSDLDFSSVAIGDSIAVNGVCLTAIEIEIDSFTADVSQETLNCANLGDLSISDSVNLEKALKFNQGIDGHLVSGHVDEQGKVVGRMSEGESVRFKISAPFSLVKYIAKKGSITLNGVSLTVNSIKKNVFDVNIVPHTLTATTMGQLNTGDAVNLEVDIIARHLEQLINNKNEN</sequence>
<dbReference type="EMBL" id="FPHZ01000104">
    <property type="protein sequence ID" value="SFV87912.1"/>
    <property type="molecule type" value="Genomic_DNA"/>
</dbReference>
<dbReference type="SUPFAM" id="SSF63380">
    <property type="entry name" value="Riboflavin synthase domain-like"/>
    <property type="match status" value="2"/>
</dbReference>
<comment type="function">
    <text evidence="2">Catalyzes the dismutation of two molecules of 6,7-dimethyl-8-ribityllumazine, resulting in the formation of riboflavin and 5-amino-6-(D-ribitylamino)uracil.</text>
</comment>
<dbReference type="PROSITE" id="PS51177">
    <property type="entry name" value="LUMAZINE_BIND"/>
    <property type="match status" value="2"/>
</dbReference>
<dbReference type="CDD" id="cd00402">
    <property type="entry name" value="Riboflavin_synthase_like"/>
    <property type="match status" value="1"/>
</dbReference>
<dbReference type="NCBIfam" id="TIGR00187">
    <property type="entry name" value="ribE"/>
    <property type="match status" value="1"/>
</dbReference>
<dbReference type="FunFam" id="2.40.30.20:FF:000003">
    <property type="entry name" value="Riboflavin synthase, alpha subunit"/>
    <property type="match status" value="1"/>
</dbReference>
<dbReference type="Gene3D" id="2.40.30.20">
    <property type="match status" value="2"/>
</dbReference>
<dbReference type="Pfam" id="PF00677">
    <property type="entry name" value="Lum_binding"/>
    <property type="match status" value="2"/>
</dbReference>
<reference evidence="10" key="1">
    <citation type="submission" date="2016-10" db="EMBL/GenBank/DDBJ databases">
        <authorList>
            <person name="de Groot N.N."/>
        </authorList>
    </citation>
    <scope>NUCLEOTIDE SEQUENCE</scope>
</reference>
<protein>
    <recommendedName>
        <fullName evidence="5">Riboflavin synthase</fullName>
        <ecNumber evidence="4">2.5.1.9</ecNumber>
    </recommendedName>
</protein>
<organism evidence="10">
    <name type="scientific">hydrothermal vent metagenome</name>
    <dbReference type="NCBI Taxonomy" id="652676"/>
    <lineage>
        <taxon>unclassified sequences</taxon>
        <taxon>metagenomes</taxon>
        <taxon>ecological metagenomes</taxon>
    </lineage>
</organism>
<name>A0A1W1E1S1_9ZZZZ</name>
<dbReference type="EC" id="2.5.1.9" evidence="4"/>
<dbReference type="InterPro" id="IPR001783">
    <property type="entry name" value="Lumazine-bd"/>
</dbReference>
<accession>A0A1W1E1S1</accession>
<gene>
    <name evidence="10" type="ORF">MNB_SUP05-SYMBIONT-5-969</name>
</gene>
<dbReference type="InterPro" id="IPR023366">
    <property type="entry name" value="ATP_synth_asu-like_sf"/>
</dbReference>
<dbReference type="PANTHER" id="PTHR21098:SF12">
    <property type="entry name" value="RIBOFLAVIN SYNTHASE"/>
    <property type="match status" value="1"/>
</dbReference>
<feature type="domain" description="Lumazine-binding" evidence="9">
    <location>
        <begin position="98"/>
        <end position="194"/>
    </location>
</feature>
<dbReference type="PANTHER" id="PTHR21098">
    <property type="entry name" value="RIBOFLAVIN SYNTHASE ALPHA CHAIN"/>
    <property type="match status" value="1"/>
</dbReference>
<keyword evidence="6" id="KW-0686">Riboflavin biosynthesis</keyword>
<evidence type="ECO:0000256" key="7">
    <source>
        <dbReference type="ARBA" id="ARBA00022679"/>
    </source>
</evidence>